<comment type="caution">
    <text evidence="2">The sequence shown here is derived from an EMBL/GenBank/DDBJ whole genome shotgun (WGS) entry which is preliminary data.</text>
</comment>
<protein>
    <submittedName>
        <fullName evidence="2">Uncharacterized protein</fullName>
    </submittedName>
</protein>
<feature type="coiled-coil region" evidence="1">
    <location>
        <begin position="13"/>
        <end position="40"/>
    </location>
</feature>
<keyword evidence="3" id="KW-1185">Reference proteome</keyword>
<dbReference type="EMBL" id="BMUL01000021">
    <property type="protein sequence ID" value="GHB06788.1"/>
    <property type="molecule type" value="Genomic_DNA"/>
</dbReference>
<evidence type="ECO:0000256" key="1">
    <source>
        <dbReference type="SAM" id="Coils"/>
    </source>
</evidence>
<dbReference type="RefSeq" id="WP_189982709.1">
    <property type="nucleotide sequence ID" value="NZ_BMUL01000021.1"/>
</dbReference>
<evidence type="ECO:0000313" key="2">
    <source>
        <dbReference type="EMBL" id="GHB06788.1"/>
    </source>
</evidence>
<dbReference type="Proteomes" id="UP000644020">
    <property type="component" value="Unassembled WGS sequence"/>
</dbReference>
<proteinExistence type="predicted"/>
<name>A0A918WBE2_9ACTN</name>
<sequence length="112" mass="12491">MTDAPNANLKVSSAVLTQTLNELEEHLQTMERSYTQSEDIARQVADSMKSTAGTKFIAKIENWQRGYRTVMAEYKDLVDAVGMTSKVMTDTAGEADANMDMWDGDVYDILSK</sequence>
<dbReference type="Gene3D" id="1.10.287.1060">
    <property type="entry name" value="ESAT-6-like"/>
    <property type="match status" value="1"/>
</dbReference>
<evidence type="ECO:0000313" key="3">
    <source>
        <dbReference type="Proteomes" id="UP000644020"/>
    </source>
</evidence>
<organism evidence="2 3">
    <name type="scientific">Streptomyces termitum</name>
    <dbReference type="NCBI Taxonomy" id="67368"/>
    <lineage>
        <taxon>Bacteria</taxon>
        <taxon>Bacillati</taxon>
        <taxon>Actinomycetota</taxon>
        <taxon>Actinomycetes</taxon>
        <taxon>Kitasatosporales</taxon>
        <taxon>Streptomycetaceae</taxon>
        <taxon>Streptomyces</taxon>
    </lineage>
</organism>
<dbReference type="InterPro" id="IPR036689">
    <property type="entry name" value="ESAT-6-like_sf"/>
</dbReference>
<reference evidence="2" key="1">
    <citation type="journal article" date="2014" name="Int. J. Syst. Evol. Microbiol.">
        <title>Complete genome sequence of Corynebacterium casei LMG S-19264T (=DSM 44701T), isolated from a smear-ripened cheese.</title>
        <authorList>
            <consortium name="US DOE Joint Genome Institute (JGI-PGF)"/>
            <person name="Walter F."/>
            <person name="Albersmeier A."/>
            <person name="Kalinowski J."/>
            <person name="Ruckert C."/>
        </authorList>
    </citation>
    <scope>NUCLEOTIDE SEQUENCE</scope>
    <source>
        <strain evidence="2">JCM 4518</strain>
    </source>
</reference>
<dbReference type="AlphaFoldDB" id="A0A918WBE2"/>
<dbReference type="SUPFAM" id="SSF140453">
    <property type="entry name" value="EsxAB dimer-like"/>
    <property type="match status" value="1"/>
</dbReference>
<reference evidence="2" key="2">
    <citation type="submission" date="2020-09" db="EMBL/GenBank/DDBJ databases">
        <authorList>
            <person name="Sun Q."/>
            <person name="Ohkuma M."/>
        </authorList>
    </citation>
    <scope>NUCLEOTIDE SEQUENCE</scope>
    <source>
        <strain evidence="2">JCM 4518</strain>
    </source>
</reference>
<accession>A0A918WBE2</accession>
<keyword evidence="1" id="KW-0175">Coiled coil</keyword>
<gene>
    <name evidence="2" type="ORF">GCM10010305_57520</name>
</gene>